<name>A0A926NHR5_9BACL</name>
<evidence type="ECO:0000259" key="2">
    <source>
        <dbReference type="Pfam" id="PF03703"/>
    </source>
</evidence>
<feature type="transmembrane region" description="Helical" evidence="1">
    <location>
        <begin position="21"/>
        <end position="44"/>
    </location>
</feature>
<keyword evidence="4" id="KW-1185">Reference proteome</keyword>
<dbReference type="AlphaFoldDB" id="A0A926NHR5"/>
<dbReference type="RefSeq" id="WP_191141020.1">
    <property type="nucleotide sequence ID" value="NZ_JACXAG020000012.1"/>
</dbReference>
<keyword evidence="1" id="KW-0812">Transmembrane</keyword>
<reference evidence="3" key="1">
    <citation type="submission" date="2020-09" db="EMBL/GenBank/DDBJ databases">
        <title>A novel bacterium of genus Hazenella, isolated from South China Sea.</title>
        <authorList>
            <person name="Huang H."/>
            <person name="Mo K."/>
            <person name="Hu Y."/>
        </authorList>
    </citation>
    <scope>NUCLEOTIDE SEQUENCE</scope>
    <source>
        <strain evidence="3">IB182357</strain>
    </source>
</reference>
<dbReference type="InterPro" id="IPR005182">
    <property type="entry name" value="YdbS-like_PH"/>
</dbReference>
<comment type="caution">
    <text evidence="3">The sequence shown here is derived from an EMBL/GenBank/DDBJ whole genome shotgun (WGS) entry which is preliminary data.</text>
</comment>
<protein>
    <submittedName>
        <fullName evidence="3">PH domain-containing protein</fullName>
    </submittedName>
</protein>
<dbReference type="Proteomes" id="UP000661691">
    <property type="component" value="Unassembled WGS sequence"/>
</dbReference>
<gene>
    <name evidence="3" type="ORF">IC620_14430</name>
</gene>
<feature type="domain" description="YdbS-like PH" evidence="2">
    <location>
        <begin position="77"/>
        <end position="152"/>
    </location>
</feature>
<evidence type="ECO:0000256" key="1">
    <source>
        <dbReference type="SAM" id="Phobius"/>
    </source>
</evidence>
<dbReference type="PANTHER" id="PTHR34473:SF2">
    <property type="entry name" value="UPF0699 TRANSMEMBRANE PROTEIN YDBT"/>
    <property type="match status" value="1"/>
</dbReference>
<dbReference type="EMBL" id="JACXAH010000027">
    <property type="protein sequence ID" value="MBD1373548.1"/>
    <property type="molecule type" value="Genomic_DNA"/>
</dbReference>
<evidence type="ECO:0000313" key="4">
    <source>
        <dbReference type="Proteomes" id="UP000661691"/>
    </source>
</evidence>
<feature type="transmembrane region" description="Helical" evidence="1">
    <location>
        <begin position="50"/>
        <end position="71"/>
    </location>
</feature>
<proteinExistence type="predicted"/>
<dbReference type="PANTHER" id="PTHR34473">
    <property type="entry name" value="UPF0699 TRANSMEMBRANE PROTEIN YDBS"/>
    <property type="match status" value="1"/>
</dbReference>
<dbReference type="Pfam" id="PF03703">
    <property type="entry name" value="bPH_2"/>
    <property type="match status" value="1"/>
</dbReference>
<sequence>MYSQMNMPQKRLSKEAVKVWIISEMIMNLIGFMIIGVLLYLDYFFSWQEWIGWILIAIVVISVLGTVWSFINPLLRYKNWRYDIDEEFLQLKSGVLYEKHELVPMTKIQSVATKQGPILRKYELYSISIETMGSSHTIPVLSKDIAIKLRNQVAHYAKIKEVES</sequence>
<organism evidence="3 4">
    <name type="scientific">Polycladospora coralii</name>
    <dbReference type="NCBI Taxonomy" id="2771432"/>
    <lineage>
        <taxon>Bacteria</taxon>
        <taxon>Bacillati</taxon>
        <taxon>Bacillota</taxon>
        <taxon>Bacilli</taxon>
        <taxon>Bacillales</taxon>
        <taxon>Thermoactinomycetaceae</taxon>
        <taxon>Polycladospora</taxon>
    </lineage>
</organism>
<evidence type="ECO:0000313" key="3">
    <source>
        <dbReference type="EMBL" id="MBD1373548.1"/>
    </source>
</evidence>
<accession>A0A926NHR5</accession>
<keyword evidence="1" id="KW-1133">Transmembrane helix</keyword>
<keyword evidence="1" id="KW-0472">Membrane</keyword>